<dbReference type="InterPro" id="IPR005149">
    <property type="entry name" value="Tscrpt_reg_PadR_N"/>
</dbReference>
<dbReference type="SUPFAM" id="SSF46785">
    <property type="entry name" value="Winged helix' DNA-binding domain"/>
    <property type="match status" value="1"/>
</dbReference>
<dbReference type="HOGENOM" id="CLU_063440_1_3_2"/>
<feature type="domain" description="Transcription regulator PadR N-terminal" evidence="1">
    <location>
        <begin position="13"/>
        <end position="85"/>
    </location>
</feature>
<evidence type="ECO:0000313" key="3">
    <source>
        <dbReference type="Proteomes" id="UP000008138"/>
    </source>
</evidence>
<dbReference type="InterPro" id="IPR036390">
    <property type="entry name" value="WH_DNA-bd_sf"/>
</dbReference>
<evidence type="ECO:0000313" key="2">
    <source>
        <dbReference type="EMBL" id="AEA11770.1"/>
    </source>
</evidence>
<protein>
    <submittedName>
        <fullName evidence="2">Transcriptional regulator, PadR-like family</fullName>
    </submittedName>
</protein>
<proteinExistence type="predicted"/>
<dbReference type="OrthoDB" id="56053at2157"/>
<accession>F2L2A5</accession>
<dbReference type="AlphaFoldDB" id="F2L2A5"/>
<name>F2L2A5_THEU7</name>
<dbReference type="Proteomes" id="UP000008138">
    <property type="component" value="Chromosome"/>
</dbReference>
<reference evidence="2 3" key="1">
    <citation type="journal article" date="2011" name="J. Bacteriol.">
        <title>Complete genome sequence of the thermoacidophilic crenarchaeon Thermoproteus uzoniensis 768-20.</title>
        <authorList>
            <person name="Mardanov A.V."/>
            <person name="Gumerov V.M."/>
            <person name="Beletsky A.V."/>
            <person name="Prokofeva M.I."/>
            <person name="Bonch-Osmolovskaya E.A."/>
            <person name="Ravin N.V."/>
            <person name="Skryabin K.G."/>
        </authorList>
    </citation>
    <scope>NUCLEOTIDE SEQUENCE [LARGE SCALE GENOMIC DNA]</scope>
    <source>
        <strain evidence="2 3">768-20</strain>
    </source>
</reference>
<dbReference type="eggNOG" id="arCOG00002">
    <property type="taxonomic scope" value="Archaea"/>
</dbReference>
<dbReference type="PANTHER" id="PTHR43252">
    <property type="entry name" value="TRANSCRIPTIONAL REGULATOR YQJI"/>
    <property type="match status" value="1"/>
</dbReference>
<dbReference type="PANTHER" id="PTHR43252:SF5">
    <property type="entry name" value="TRANSCRIPTIONAL REGULATOR, PADR-LIKE FAMILY"/>
    <property type="match status" value="1"/>
</dbReference>
<organism evidence="2 3">
    <name type="scientific">Thermoproteus uzoniensis (strain 768-20)</name>
    <dbReference type="NCBI Taxonomy" id="999630"/>
    <lineage>
        <taxon>Archaea</taxon>
        <taxon>Thermoproteota</taxon>
        <taxon>Thermoprotei</taxon>
        <taxon>Thermoproteales</taxon>
        <taxon>Thermoproteaceae</taxon>
        <taxon>Thermoproteus</taxon>
    </lineage>
</organism>
<dbReference type="EMBL" id="CP002590">
    <property type="protein sequence ID" value="AEA11770.1"/>
    <property type="molecule type" value="Genomic_DNA"/>
</dbReference>
<dbReference type="InterPro" id="IPR036388">
    <property type="entry name" value="WH-like_DNA-bd_sf"/>
</dbReference>
<gene>
    <name evidence="2" type="ordered locus">TUZN_0272</name>
</gene>
<dbReference type="STRING" id="999630.TUZN_0272"/>
<dbReference type="Gene3D" id="1.10.10.10">
    <property type="entry name" value="Winged helix-like DNA-binding domain superfamily/Winged helix DNA-binding domain"/>
    <property type="match status" value="1"/>
</dbReference>
<keyword evidence="3" id="KW-1185">Reference proteome</keyword>
<reference key="2">
    <citation type="submission" date="2011-03" db="EMBL/GenBank/DDBJ databases">
        <title>Complete genome sequence of the thermoacidophilic crenarchaeon Thermoproteus uzoniensis 768-20.</title>
        <authorList>
            <person name="Mardanov A.V."/>
            <person name="Gumerov V.M."/>
            <person name="Beletsky A.V."/>
            <person name="Prokofeva M.I."/>
            <person name="Bonch-Osmolovskaya E.A."/>
            <person name="Ravin N.V."/>
            <person name="Skryabin K.G."/>
        </authorList>
    </citation>
    <scope>NUCLEOTIDE SEQUENCE</scope>
    <source>
        <strain>768-20</strain>
    </source>
</reference>
<dbReference type="RefSeq" id="WP_013679106.1">
    <property type="nucleotide sequence ID" value="NC_015315.1"/>
</dbReference>
<sequence length="156" mass="18294">MYPKWRGYYKAIVLYLLSSGPLSGYEIIKAIEGSFGGKIRPSPGTIYPLLRYLEEEGYINSEEQYVGKKRKKIYRITDEGRRMLESYMKDPAFNQLLSYLRRQDEEKVDILASIVEEVRFLSEIFDELDSTDRARLEELAKVLSDFSDKVSRRLSR</sequence>
<evidence type="ECO:0000259" key="1">
    <source>
        <dbReference type="Pfam" id="PF03551"/>
    </source>
</evidence>
<dbReference type="GeneID" id="10359819"/>
<dbReference type="Pfam" id="PF03551">
    <property type="entry name" value="PadR"/>
    <property type="match status" value="1"/>
</dbReference>
<dbReference type="KEGG" id="tuz:TUZN_0272"/>